<dbReference type="InterPro" id="IPR051957">
    <property type="entry name" value="CRISP-LCCL_domain"/>
</dbReference>
<comment type="caution">
    <text evidence="3">The sequence shown here is derived from an EMBL/GenBank/DDBJ whole genome shotgun (WGS) entry which is preliminary data.</text>
</comment>
<keyword evidence="1" id="KW-0472">Membrane</keyword>
<organism evidence="3 4">
    <name type="scientific">Prorocentrum cordatum</name>
    <dbReference type="NCBI Taxonomy" id="2364126"/>
    <lineage>
        <taxon>Eukaryota</taxon>
        <taxon>Sar</taxon>
        <taxon>Alveolata</taxon>
        <taxon>Dinophyceae</taxon>
        <taxon>Prorocentrales</taxon>
        <taxon>Prorocentraceae</taxon>
        <taxon>Prorocentrum</taxon>
    </lineage>
</organism>
<evidence type="ECO:0000259" key="2">
    <source>
        <dbReference type="PROSITE" id="PS50820"/>
    </source>
</evidence>
<dbReference type="InterPro" id="IPR004043">
    <property type="entry name" value="LCCL"/>
</dbReference>
<name>A0ABN9X5S9_9DINO</name>
<feature type="transmembrane region" description="Helical" evidence="1">
    <location>
        <begin position="39"/>
        <end position="59"/>
    </location>
</feature>
<reference evidence="3" key="1">
    <citation type="submission" date="2023-10" db="EMBL/GenBank/DDBJ databases">
        <authorList>
            <person name="Chen Y."/>
            <person name="Shah S."/>
            <person name="Dougan E. K."/>
            <person name="Thang M."/>
            <person name="Chan C."/>
        </authorList>
    </citation>
    <scope>NUCLEOTIDE SEQUENCE [LARGE SCALE GENOMIC DNA]</scope>
</reference>
<dbReference type="SUPFAM" id="SSF69848">
    <property type="entry name" value="LCCL domain"/>
    <property type="match status" value="1"/>
</dbReference>
<dbReference type="PANTHER" id="PTHR31331:SF1">
    <property type="entry name" value="CYSTEINE RICH SECRETORY PROTEIN LCCL DOMAIN CONTAINING 2"/>
    <property type="match status" value="1"/>
</dbReference>
<feature type="transmembrane region" description="Helical" evidence="1">
    <location>
        <begin position="97"/>
        <end position="116"/>
    </location>
</feature>
<dbReference type="SMART" id="SM00603">
    <property type="entry name" value="LCCL"/>
    <property type="match status" value="1"/>
</dbReference>
<feature type="transmembrane region" description="Helical" evidence="1">
    <location>
        <begin position="71"/>
        <end position="91"/>
    </location>
</feature>
<dbReference type="EMBL" id="CAUYUJ010019946">
    <property type="protein sequence ID" value="CAK0894754.1"/>
    <property type="molecule type" value="Genomic_DNA"/>
</dbReference>
<sequence length="479" mass="51447">LADNVLCYVTFLAVRDRRESGDLYSIVDLRLRLLAGIDTALLVFSIIGTAFFVSLVVFVECWKRPLFLELMTGRVYCSCIPCAVISSILLWNVENAHLSPFASLAITVLFIACWCLHVRLRFTRRLRLLSMIVVDTSWCLALMTLLGLVWLVFERQLHVLTSSDALDCPYVDNSRMPVQVLPLGARFCAGWGAPTYIVREPVSSITLGCGDTFVDVLNASMEVHTVTCPAGCLAHISMIPPRMFDYAGILGAVLAMPELQEQDSDTLVGCGVYTADSSVCLAAMHDGALTDAGGTTRVHGRLGLPSYRTCSMNGLISEARTVASSGTPVTLETSISATLSYALATTTTTAGVRRLATPPAVYGADGLEVPQAFHFNREHREYIHLERYDVSPSSDPGVQDDEPWTRVEATVSAEVAGLLLSGERVRLGSAPGSPLFLPRDPGQVVAGQQAGECVLSGAGVLCRGSGASVLELSFCGTGD</sequence>
<feature type="non-terminal residue" evidence="3">
    <location>
        <position position="1"/>
    </location>
</feature>
<proteinExistence type="predicted"/>
<feature type="transmembrane region" description="Helical" evidence="1">
    <location>
        <begin position="128"/>
        <end position="153"/>
    </location>
</feature>
<feature type="domain" description="LCCL" evidence="2">
    <location>
        <begin position="203"/>
        <end position="327"/>
    </location>
</feature>
<keyword evidence="1" id="KW-0812">Transmembrane</keyword>
<protein>
    <recommendedName>
        <fullName evidence="2">LCCL domain-containing protein</fullName>
    </recommendedName>
</protein>
<dbReference type="PROSITE" id="PS50820">
    <property type="entry name" value="LCCL"/>
    <property type="match status" value="1"/>
</dbReference>
<feature type="non-terminal residue" evidence="3">
    <location>
        <position position="479"/>
    </location>
</feature>
<accession>A0ABN9X5S9</accession>
<keyword evidence="1" id="KW-1133">Transmembrane helix</keyword>
<gene>
    <name evidence="3" type="ORF">PCOR1329_LOCUS73714</name>
</gene>
<dbReference type="PANTHER" id="PTHR31331">
    <property type="entry name" value="LCCL DOMAIN PROTEIN (AFU_ORTHOLOGUE AFUA_5G08630)"/>
    <property type="match status" value="1"/>
</dbReference>
<dbReference type="Proteomes" id="UP001189429">
    <property type="component" value="Unassembled WGS sequence"/>
</dbReference>
<dbReference type="Gene3D" id="2.170.130.20">
    <property type="entry name" value="LCCL-like domain"/>
    <property type="match status" value="1"/>
</dbReference>
<dbReference type="Pfam" id="PF03815">
    <property type="entry name" value="LCCL"/>
    <property type="match status" value="1"/>
</dbReference>
<evidence type="ECO:0000256" key="1">
    <source>
        <dbReference type="SAM" id="Phobius"/>
    </source>
</evidence>
<dbReference type="InterPro" id="IPR036609">
    <property type="entry name" value="LCCL_sf"/>
</dbReference>
<keyword evidence="4" id="KW-1185">Reference proteome</keyword>
<evidence type="ECO:0000313" key="4">
    <source>
        <dbReference type="Proteomes" id="UP001189429"/>
    </source>
</evidence>
<evidence type="ECO:0000313" key="3">
    <source>
        <dbReference type="EMBL" id="CAK0894754.1"/>
    </source>
</evidence>